<dbReference type="RefSeq" id="WP_011365958.1">
    <property type="nucleotide sequence ID" value="NC_007517.1"/>
</dbReference>
<keyword evidence="6" id="KW-0479">Metal-binding</keyword>
<keyword evidence="8" id="KW-0408">Iron</keyword>
<dbReference type="AlphaFoldDB" id="Q39TJ5"/>
<comment type="cofactor">
    <cofactor evidence="1">
        <name>FMN</name>
        <dbReference type="ChEBI" id="CHEBI:58210"/>
    </cofactor>
</comment>
<dbReference type="PRINTS" id="PR00411">
    <property type="entry name" value="PNDRDTASEI"/>
</dbReference>
<dbReference type="SUPFAM" id="SSF51971">
    <property type="entry name" value="Nucleotide-binding domain"/>
    <property type="match status" value="1"/>
</dbReference>
<name>Q39TJ5_GEOMG</name>
<reference evidence="12 13" key="2">
    <citation type="journal article" date="2009" name="BMC Microbiol.">
        <title>The genome sequence of Geobacter metallireducens: features of metabolism, physiology and regulation common and dissimilar to Geobacter sulfurreducens.</title>
        <authorList>
            <person name="Aklujkar M."/>
            <person name="Krushkal J."/>
            <person name="DiBartolo G."/>
            <person name="Lapidus A."/>
            <person name="Land M.L."/>
            <person name="Lovley D.R."/>
        </authorList>
    </citation>
    <scope>NUCLEOTIDE SEQUENCE [LARGE SCALE GENOMIC DNA]</scope>
    <source>
        <strain evidence="13">ATCC 53774 / DSM 7210 / GS-15</strain>
    </source>
</reference>
<comment type="cofactor">
    <cofactor evidence="2">
        <name>[4Fe-4S] cluster</name>
        <dbReference type="ChEBI" id="CHEBI:49883"/>
    </cofactor>
</comment>
<dbReference type="HOGENOM" id="CLU_012153_1_2_7"/>
<dbReference type="eggNOG" id="COG0446">
    <property type="taxonomic scope" value="Bacteria"/>
</dbReference>
<dbReference type="PRINTS" id="PR00368">
    <property type="entry name" value="FADPNR"/>
</dbReference>
<dbReference type="SUPFAM" id="SSF51395">
    <property type="entry name" value="FMN-linked oxidoreductases"/>
    <property type="match status" value="1"/>
</dbReference>
<sequence>MKLFEPLTIRGMTVKNRIVMSSMGVGLGYSNKRVIDFYVERAKGGVGTIIVGAGIPDLFMNNDVWDKPGGVETFIKRLKSLTAAVNDAGAKIGIQFIYGNRYPLGLDLTSGELAAPSARVEPNPSRHAFVKPGEQLRELTLTEISSIIDKIAKAAAGAREAGFNFVELHNGHGMLHCQFFSPTTNQRTDQYGGDPQRRMAFGIETVRAMRNAVGEDFPLFVRHGVVDAVPDGASLAEGVAFAVELEKAGADVLNVSLATPPICGGYVPTGADPVATHVHLAEAVKRAVGIPVIGVGRIKTPDVAESILAQGKVDLVAIGRQLFADPHWPLKAAEGRIAEIVPCIDCHECYERATAGEGVECTVNYAAGREDERRIRPAERKRRVLVVGGGPAGMEAARIAAMRGHDVTLQERSRQLGGAMLLQAMVPSKAEVEKLTACQTAQVSNEGVRLMLGQPAGPGHLGIDGTDVVVVAIGAKPIKPDIPGINRENVVSSGAIRLMMSGISGPGAGTIRTGWRGQLIRFGGSFLDRPLSLSLRKRLAGLGIPVMFGKSVAIMGGGMMACQLADMLAEHGREVAIVTQDEELAADMVSTLRFKLMNRLSQQRVTIVRGIAGFEEVTERGLVIRDAGGNRMTIPAATVVPMLGFTNDSEAVEALRRQIPELFAAGDCSEPLNLLHAIHDGGRIGREI</sequence>
<evidence type="ECO:0000256" key="8">
    <source>
        <dbReference type="ARBA" id="ARBA00023004"/>
    </source>
</evidence>
<keyword evidence="5" id="KW-0288">FMN</keyword>
<dbReference type="Pfam" id="PF07992">
    <property type="entry name" value="Pyr_redox_2"/>
    <property type="match status" value="1"/>
</dbReference>
<protein>
    <submittedName>
        <fullName evidence="12">NADH-dependent flavin oxidoreductase, Oye family</fullName>
    </submittedName>
</protein>
<dbReference type="EMBL" id="CP000148">
    <property type="protein sequence ID" value="ABB32429.1"/>
    <property type="molecule type" value="Genomic_DNA"/>
</dbReference>
<comment type="similarity">
    <text evidence="3">In the N-terminal section; belongs to the NADH:flavin oxidoreductase/NADH oxidase family.</text>
</comment>
<dbReference type="Pfam" id="PF00724">
    <property type="entry name" value="Oxidored_FMN"/>
    <property type="match status" value="1"/>
</dbReference>
<feature type="domain" description="NADH:flavin oxidoreductase/NADH oxidase N-terminal" evidence="10">
    <location>
        <begin position="2"/>
        <end position="337"/>
    </location>
</feature>
<keyword evidence="13" id="KW-1185">Reference proteome</keyword>
<accession>Q39TJ5</accession>
<evidence type="ECO:0000313" key="12">
    <source>
        <dbReference type="EMBL" id="ABB32429.1"/>
    </source>
</evidence>
<dbReference type="SUPFAM" id="SSF51905">
    <property type="entry name" value="FAD/NAD(P)-binding domain"/>
    <property type="match status" value="1"/>
</dbReference>
<dbReference type="PANTHER" id="PTHR42917:SF2">
    <property type="entry name" value="2,4-DIENOYL-COA REDUCTASE [(2E)-ENOYL-COA-PRODUCING]"/>
    <property type="match status" value="1"/>
</dbReference>
<dbReference type="STRING" id="269799.Gmet_2202"/>
<feature type="domain" description="FAD/NAD(P)-binding" evidence="11">
    <location>
        <begin position="383"/>
        <end position="670"/>
    </location>
</feature>
<evidence type="ECO:0000313" key="13">
    <source>
        <dbReference type="Proteomes" id="UP000007073"/>
    </source>
</evidence>
<dbReference type="InterPro" id="IPR051793">
    <property type="entry name" value="NADH:flavin_oxidoreductase"/>
</dbReference>
<evidence type="ECO:0000256" key="7">
    <source>
        <dbReference type="ARBA" id="ARBA00023002"/>
    </source>
</evidence>
<dbReference type="InterPro" id="IPR023753">
    <property type="entry name" value="FAD/NAD-binding_dom"/>
</dbReference>
<dbReference type="CDD" id="cd02803">
    <property type="entry name" value="OYE_like_FMN_family"/>
    <property type="match status" value="1"/>
</dbReference>
<evidence type="ECO:0000256" key="4">
    <source>
        <dbReference type="ARBA" id="ARBA00022630"/>
    </source>
</evidence>
<dbReference type="InterPro" id="IPR036188">
    <property type="entry name" value="FAD/NAD-bd_sf"/>
</dbReference>
<dbReference type="GO" id="GO:0051536">
    <property type="term" value="F:iron-sulfur cluster binding"/>
    <property type="evidence" value="ECO:0007669"/>
    <property type="project" value="UniProtKB-KW"/>
</dbReference>
<dbReference type="GO" id="GO:0010181">
    <property type="term" value="F:FMN binding"/>
    <property type="evidence" value="ECO:0007669"/>
    <property type="project" value="InterPro"/>
</dbReference>
<evidence type="ECO:0000256" key="6">
    <source>
        <dbReference type="ARBA" id="ARBA00022723"/>
    </source>
</evidence>
<dbReference type="GO" id="GO:0016491">
    <property type="term" value="F:oxidoreductase activity"/>
    <property type="evidence" value="ECO:0007669"/>
    <property type="project" value="UniProtKB-KW"/>
</dbReference>
<organism evidence="12 13">
    <name type="scientific">Geobacter metallireducens (strain ATCC 53774 / DSM 7210 / GS-15)</name>
    <dbReference type="NCBI Taxonomy" id="269799"/>
    <lineage>
        <taxon>Bacteria</taxon>
        <taxon>Pseudomonadati</taxon>
        <taxon>Thermodesulfobacteriota</taxon>
        <taxon>Desulfuromonadia</taxon>
        <taxon>Geobacterales</taxon>
        <taxon>Geobacteraceae</taxon>
        <taxon>Geobacter</taxon>
    </lineage>
</organism>
<dbReference type="InterPro" id="IPR001155">
    <property type="entry name" value="OxRdtase_FMN_N"/>
</dbReference>
<evidence type="ECO:0000256" key="1">
    <source>
        <dbReference type="ARBA" id="ARBA00001917"/>
    </source>
</evidence>
<evidence type="ECO:0000259" key="11">
    <source>
        <dbReference type="Pfam" id="PF07992"/>
    </source>
</evidence>
<reference evidence="12 13" key="1">
    <citation type="submission" date="2005-10" db="EMBL/GenBank/DDBJ databases">
        <title>Complete sequence of Geobacter metallireducens GS-15.</title>
        <authorList>
            <consortium name="US DOE Joint Genome Institute"/>
            <person name="Copeland A."/>
            <person name="Lucas S."/>
            <person name="Lapidus A."/>
            <person name="Barry K."/>
            <person name="Detter J.C."/>
            <person name="Glavina T."/>
            <person name="Hammon N."/>
            <person name="Israni S."/>
            <person name="Pitluck S."/>
            <person name="Di Bartolo G."/>
            <person name="Chain P."/>
            <person name="Schmutz J."/>
            <person name="Larimer F."/>
            <person name="Land M."/>
            <person name="Kyrpides N."/>
            <person name="Ivanova N."/>
            <person name="Richardson P."/>
        </authorList>
    </citation>
    <scope>NUCLEOTIDE SEQUENCE [LARGE SCALE GENOMIC DNA]</scope>
    <source>
        <strain evidence="13">ATCC 53774 / DSM 7210 / GS-15</strain>
    </source>
</reference>
<evidence type="ECO:0000256" key="9">
    <source>
        <dbReference type="ARBA" id="ARBA00023014"/>
    </source>
</evidence>
<dbReference type="InterPro" id="IPR013785">
    <property type="entry name" value="Aldolase_TIM"/>
</dbReference>
<dbReference type="KEGG" id="gme:Gmet_2202"/>
<evidence type="ECO:0000256" key="2">
    <source>
        <dbReference type="ARBA" id="ARBA00001966"/>
    </source>
</evidence>
<dbReference type="Gene3D" id="3.40.50.720">
    <property type="entry name" value="NAD(P)-binding Rossmann-like Domain"/>
    <property type="match status" value="1"/>
</dbReference>
<dbReference type="Gene3D" id="3.20.20.70">
    <property type="entry name" value="Aldolase class I"/>
    <property type="match status" value="1"/>
</dbReference>
<keyword evidence="4" id="KW-0285">Flavoprotein</keyword>
<dbReference type="Proteomes" id="UP000007073">
    <property type="component" value="Chromosome"/>
</dbReference>
<keyword evidence="9" id="KW-0411">Iron-sulfur</keyword>
<dbReference type="PANTHER" id="PTHR42917">
    <property type="entry name" value="2,4-DIENOYL-COA REDUCTASE"/>
    <property type="match status" value="1"/>
</dbReference>
<evidence type="ECO:0000256" key="5">
    <source>
        <dbReference type="ARBA" id="ARBA00022643"/>
    </source>
</evidence>
<proteinExistence type="inferred from homology"/>
<gene>
    <name evidence="12" type="ordered locus">Gmet_2202</name>
</gene>
<keyword evidence="7" id="KW-0560">Oxidoreductase</keyword>
<dbReference type="GO" id="GO:0046872">
    <property type="term" value="F:metal ion binding"/>
    <property type="evidence" value="ECO:0007669"/>
    <property type="project" value="UniProtKB-KW"/>
</dbReference>
<dbReference type="Gene3D" id="3.50.50.60">
    <property type="entry name" value="FAD/NAD(P)-binding domain"/>
    <property type="match status" value="1"/>
</dbReference>
<evidence type="ECO:0000256" key="3">
    <source>
        <dbReference type="ARBA" id="ARBA00011048"/>
    </source>
</evidence>
<evidence type="ECO:0000259" key="10">
    <source>
        <dbReference type="Pfam" id="PF00724"/>
    </source>
</evidence>
<dbReference type="eggNOG" id="COG1902">
    <property type="taxonomic scope" value="Bacteria"/>
</dbReference>